<accession>A0A154P713</accession>
<evidence type="ECO:0000256" key="7">
    <source>
        <dbReference type="SAM" id="MobiDB-lite"/>
    </source>
</evidence>
<dbReference type="PANTHER" id="PTHR14482">
    <property type="entry name" value="CHROMOSOME 12 ORF 43 HOMOLOG"/>
    <property type="match status" value="1"/>
</dbReference>
<evidence type="ECO:0000256" key="3">
    <source>
        <dbReference type="ARBA" id="ARBA00013465"/>
    </source>
</evidence>
<keyword evidence="4" id="KW-0217">Developmental protein</keyword>
<evidence type="ECO:0000256" key="2">
    <source>
        <dbReference type="ARBA" id="ARBA00008632"/>
    </source>
</evidence>
<dbReference type="OrthoDB" id="8196889at2759"/>
<organism evidence="8 9">
    <name type="scientific">Dufourea novaeangliae</name>
    <name type="common">Sweat bee</name>
    <dbReference type="NCBI Taxonomy" id="178035"/>
    <lineage>
        <taxon>Eukaryota</taxon>
        <taxon>Metazoa</taxon>
        <taxon>Ecdysozoa</taxon>
        <taxon>Arthropoda</taxon>
        <taxon>Hexapoda</taxon>
        <taxon>Insecta</taxon>
        <taxon>Pterygota</taxon>
        <taxon>Neoptera</taxon>
        <taxon>Endopterygota</taxon>
        <taxon>Hymenoptera</taxon>
        <taxon>Apocrita</taxon>
        <taxon>Aculeata</taxon>
        <taxon>Apoidea</taxon>
        <taxon>Anthophila</taxon>
        <taxon>Halictidae</taxon>
        <taxon>Rophitinae</taxon>
        <taxon>Dufourea</taxon>
    </lineage>
</organism>
<keyword evidence="9" id="KW-1185">Reference proteome</keyword>
<dbReference type="GO" id="GO:0016055">
    <property type="term" value="P:Wnt signaling pathway"/>
    <property type="evidence" value="ECO:0007669"/>
    <property type="project" value="UniProtKB-KW"/>
</dbReference>
<keyword evidence="5" id="KW-0879">Wnt signaling pathway</keyword>
<reference evidence="8 9" key="1">
    <citation type="submission" date="2015-07" db="EMBL/GenBank/DDBJ databases">
        <title>The genome of Dufourea novaeangliae.</title>
        <authorList>
            <person name="Pan H."/>
            <person name="Kapheim K."/>
        </authorList>
    </citation>
    <scope>NUCLEOTIDE SEQUENCE [LARGE SCALE GENOMIC DNA]</scope>
    <source>
        <strain evidence="8">0120121106</strain>
        <tissue evidence="8">Whole body</tissue>
    </source>
</reference>
<name>A0A154P713_DUFNO</name>
<evidence type="ECO:0000313" key="9">
    <source>
        <dbReference type="Proteomes" id="UP000076502"/>
    </source>
</evidence>
<dbReference type="STRING" id="178035.A0A154P713"/>
<dbReference type="AlphaFoldDB" id="A0A154P713"/>
<comment type="similarity">
    <text evidence="2">Belongs to the CUSTOS family.</text>
</comment>
<gene>
    <name evidence="8" type="ORF">WN55_08046</name>
</gene>
<feature type="region of interest" description="Disordered" evidence="7">
    <location>
        <begin position="1"/>
        <end position="24"/>
    </location>
</feature>
<evidence type="ECO:0000313" key="8">
    <source>
        <dbReference type="EMBL" id="KZC07725.1"/>
    </source>
</evidence>
<evidence type="ECO:0000256" key="4">
    <source>
        <dbReference type="ARBA" id="ARBA00022473"/>
    </source>
</evidence>
<proteinExistence type="inferred from homology"/>
<dbReference type="Proteomes" id="UP000076502">
    <property type="component" value="Unassembled WGS sequence"/>
</dbReference>
<keyword evidence="6" id="KW-0539">Nucleus</keyword>
<comment type="subcellular location">
    <subcellularLocation>
        <location evidence="1">Nucleus envelope</location>
    </subcellularLocation>
</comment>
<feature type="compositionally biased region" description="Basic and acidic residues" evidence="7">
    <location>
        <begin position="44"/>
        <end position="54"/>
    </location>
</feature>
<sequence>MLNKNINDEGESSSSADEISRDALKEATDHEFLKDTYFSTMKSNDSKNSEDKTRNSAYVENIIKPKSLRQDLKQKECFDNFGVSPSFQNYVAKKLDEIIEKSVKLKSRKHNSFTNNEGNVDNSGIKLLSSSADFLTAEEEIEKPQKRRRTEVAIDEKATLLKCKEVAVDPEKILSKTDTKAWTSKRKEPEFKYKRLKNGTLVEQT</sequence>
<dbReference type="GO" id="GO:0005635">
    <property type="term" value="C:nuclear envelope"/>
    <property type="evidence" value="ECO:0007669"/>
    <property type="project" value="UniProtKB-SubCell"/>
</dbReference>
<evidence type="ECO:0000256" key="1">
    <source>
        <dbReference type="ARBA" id="ARBA00004259"/>
    </source>
</evidence>
<protein>
    <recommendedName>
        <fullName evidence="3">Protein CUSTOS</fullName>
    </recommendedName>
</protein>
<evidence type="ECO:0000256" key="5">
    <source>
        <dbReference type="ARBA" id="ARBA00022687"/>
    </source>
</evidence>
<dbReference type="OMA" id="TFQNYVA"/>
<dbReference type="InterPro" id="IPR026694">
    <property type="entry name" value="CUSTOS"/>
</dbReference>
<dbReference type="EMBL" id="KQ434829">
    <property type="protein sequence ID" value="KZC07725.1"/>
    <property type="molecule type" value="Genomic_DNA"/>
</dbReference>
<evidence type="ECO:0000256" key="6">
    <source>
        <dbReference type="ARBA" id="ARBA00023242"/>
    </source>
</evidence>
<feature type="region of interest" description="Disordered" evidence="7">
    <location>
        <begin position="39"/>
        <end position="58"/>
    </location>
</feature>
<dbReference type="PANTHER" id="PTHR14482:SF0">
    <property type="entry name" value="PROTEIN CUSTOS"/>
    <property type="match status" value="1"/>
</dbReference>